<feature type="transmembrane region" description="Helical" evidence="1">
    <location>
        <begin position="669"/>
        <end position="689"/>
    </location>
</feature>
<protein>
    <recommendedName>
        <fullName evidence="6">DUF3857 domain-containing protein</fullName>
    </recommendedName>
</protein>
<gene>
    <name evidence="4" type="ORF">GCM10023315_18620</name>
</gene>
<dbReference type="Gene3D" id="3.10.620.30">
    <property type="match status" value="1"/>
</dbReference>
<evidence type="ECO:0008006" key="6">
    <source>
        <dbReference type="Google" id="ProtNLM"/>
    </source>
</evidence>
<keyword evidence="1" id="KW-0472">Membrane</keyword>
<evidence type="ECO:0000256" key="1">
    <source>
        <dbReference type="SAM" id="Phobius"/>
    </source>
</evidence>
<proteinExistence type="predicted"/>
<comment type="caution">
    <text evidence="4">The sequence shown here is derived from an EMBL/GenBank/DDBJ whole genome shotgun (WGS) entry which is preliminary data.</text>
</comment>
<dbReference type="InterPro" id="IPR002931">
    <property type="entry name" value="Transglutaminase-like"/>
</dbReference>
<keyword evidence="1" id="KW-1133">Transmembrane helix</keyword>
<dbReference type="Gene3D" id="2.60.120.1130">
    <property type="match status" value="1"/>
</dbReference>
<dbReference type="Proteomes" id="UP001501692">
    <property type="component" value="Unassembled WGS sequence"/>
</dbReference>
<dbReference type="RefSeq" id="WP_345167565.1">
    <property type="nucleotide sequence ID" value="NZ_BAABJK010000006.1"/>
</dbReference>
<name>A0ABP9HF20_9FLAO</name>
<evidence type="ECO:0000259" key="3">
    <source>
        <dbReference type="Pfam" id="PF12969"/>
    </source>
</evidence>
<reference evidence="5" key="1">
    <citation type="journal article" date="2019" name="Int. J. Syst. Evol. Microbiol.">
        <title>The Global Catalogue of Microorganisms (GCM) 10K type strain sequencing project: providing services to taxonomists for standard genome sequencing and annotation.</title>
        <authorList>
            <consortium name="The Broad Institute Genomics Platform"/>
            <consortium name="The Broad Institute Genome Sequencing Center for Infectious Disease"/>
            <person name="Wu L."/>
            <person name="Ma J."/>
        </authorList>
    </citation>
    <scope>NUCLEOTIDE SEQUENCE [LARGE SCALE GENOMIC DNA]</scope>
    <source>
        <strain evidence="5">JCM 18287</strain>
    </source>
</reference>
<evidence type="ECO:0000259" key="2">
    <source>
        <dbReference type="Pfam" id="PF01841"/>
    </source>
</evidence>
<dbReference type="SUPFAM" id="SSF54001">
    <property type="entry name" value="Cysteine proteinases"/>
    <property type="match status" value="1"/>
</dbReference>
<accession>A0ABP9HF20</accession>
<feature type="domain" description="DUF3857" evidence="3">
    <location>
        <begin position="69"/>
        <end position="231"/>
    </location>
</feature>
<dbReference type="EMBL" id="BAABJK010000006">
    <property type="protein sequence ID" value="GAA4969267.1"/>
    <property type="molecule type" value="Genomic_DNA"/>
</dbReference>
<organism evidence="4 5">
    <name type="scientific">Algibacter aquimarinus</name>
    <dbReference type="NCBI Taxonomy" id="1136748"/>
    <lineage>
        <taxon>Bacteria</taxon>
        <taxon>Pseudomonadati</taxon>
        <taxon>Bacteroidota</taxon>
        <taxon>Flavobacteriia</taxon>
        <taxon>Flavobacteriales</taxon>
        <taxon>Flavobacteriaceae</taxon>
        <taxon>Algibacter</taxon>
    </lineage>
</organism>
<feature type="domain" description="Transglutaminase-like" evidence="2">
    <location>
        <begin position="282"/>
        <end position="354"/>
    </location>
</feature>
<dbReference type="InterPro" id="IPR024618">
    <property type="entry name" value="DUF3857"/>
</dbReference>
<dbReference type="Pfam" id="PF01841">
    <property type="entry name" value="Transglut_core"/>
    <property type="match status" value="1"/>
</dbReference>
<keyword evidence="1" id="KW-0812">Transmembrane</keyword>
<dbReference type="InterPro" id="IPR038765">
    <property type="entry name" value="Papain-like_cys_pep_sf"/>
</dbReference>
<dbReference type="Pfam" id="PF12969">
    <property type="entry name" value="DUF3857"/>
    <property type="match status" value="1"/>
</dbReference>
<dbReference type="Gene3D" id="2.60.40.3140">
    <property type="match status" value="1"/>
</dbReference>
<evidence type="ECO:0000313" key="4">
    <source>
        <dbReference type="EMBL" id="GAA4969267.1"/>
    </source>
</evidence>
<evidence type="ECO:0000313" key="5">
    <source>
        <dbReference type="Proteomes" id="UP001501692"/>
    </source>
</evidence>
<keyword evidence="5" id="KW-1185">Reference proteome</keyword>
<sequence length="696" mass="79941">MIIKTTNLYFISLIFLFSFCLCKAQIKTTNTPQWVVNQSYDKNPDIDLNEISYGLLVLLSDEQVHIPKKERYLRFVRKITDNVGVQDGSSISINYDPTYQQLFLHKIQVIRNGKTINKLNVNDFQTIRQESNAESYIYDGSLNALTNLSDIRNGDILDVSYTIKGFNPIQGNHFSGGTTLNDFQPVGKINYALISNKKLIYKSLNSDIEPKIGKYNGYTTYNWQTTLAKAPEFEENTPSWYLPYQNLFVSDFETWDEVVKWALNIYQDDVKPSTSLKAKIEQIKNSTEYEGERISATLKFVQDDIRYLGLESGIGAYKPFSPNKVLEQRFGDCKDKSWLMVTMLRNMGIKAYPVLINTIYGESLHQFLPSPKVFDHVVVKVIDSTDTNLFYDPTNSNQFGNYKSVSFPNYGKALVIKEGVTSLEQITSKSEDLVEVFDTFDLPTVGGPGTLNIMTVYREAEADIMRARYKSSSLSSLSRDFKSYYDNLYDGVEVLKDPVFDDDSLANKILVEESYKIDKIWKPMVGNDKNIAVEFLPYSILDIFVSPAEKERETPFALYYPTHKKHQITVKLPRRWPVPKDNYSVNSKSFDFSLKSKTNSGQDILYINYEYKNKSNYVNPEDFDDYYAKIKEVEQIISYYIYIPKSEAKSGDFDTAGLNHNLASNITKIFYWIIGIMALIVIGLVVFVIRSNKKRN</sequence>